<organism evidence="6 7">
    <name type="scientific">Alicycliphilus denitrificans</name>
    <dbReference type="NCBI Taxonomy" id="179636"/>
    <lineage>
        <taxon>Bacteria</taxon>
        <taxon>Pseudomonadati</taxon>
        <taxon>Pseudomonadota</taxon>
        <taxon>Betaproteobacteria</taxon>
        <taxon>Burkholderiales</taxon>
        <taxon>Comamonadaceae</taxon>
        <taxon>Alicycliphilus</taxon>
    </lineage>
</organism>
<name>A0A859A002_9BURK</name>
<dbReference type="PANTHER" id="PTHR45138">
    <property type="entry name" value="REGULATORY COMPONENTS OF SENSORY TRANSDUCTION SYSTEM"/>
    <property type="match status" value="1"/>
</dbReference>
<dbReference type="NCBIfam" id="TIGR00254">
    <property type="entry name" value="GGDEF"/>
    <property type="match status" value="1"/>
</dbReference>
<feature type="transmembrane region" description="Helical" evidence="3">
    <location>
        <begin position="140"/>
        <end position="158"/>
    </location>
</feature>
<dbReference type="PROSITE" id="PS50887">
    <property type="entry name" value="GGDEF"/>
    <property type="match status" value="1"/>
</dbReference>
<dbReference type="SUPFAM" id="SSF55073">
    <property type="entry name" value="Nucleotide cyclase"/>
    <property type="match status" value="1"/>
</dbReference>
<evidence type="ECO:0000256" key="3">
    <source>
        <dbReference type="SAM" id="Phobius"/>
    </source>
</evidence>
<dbReference type="Gene3D" id="3.30.70.270">
    <property type="match status" value="1"/>
</dbReference>
<feature type="domain" description="GGDEF" evidence="5">
    <location>
        <begin position="211"/>
        <end position="345"/>
    </location>
</feature>
<dbReference type="InterPro" id="IPR000160">
    <property type="entry name" value="GGDEF_dom"/>
</dbReference>
<feature type="transmembrane region" description="Helical" evidence="3">
    <location>
        <begin position="86"/>
        <end position="103"/>
    </location>
</feature>
<protein>
    <recommendedName>
        <fullName evidence="1">diguanylate cyclase</fullName>
        <ecNumber evidence="1">2.7.7.65</ecNumber>
    </recommendedName>
</protein>
<dbReference type="AlphaFoldDB" id="A0A859A002"/>
<keyword evidence="3" id="KW-0472">Membrane</keyword>
<dbReference type="EC" id="2.7.7.65" evidence="1"/>
<evidence type="ECO:0000256" key="1">
    <source>
        <dbReference type="ARBA" id="ARBA00012528"/>
    </source>
</evidence>
<dbReference type="PANTHER" id="PTHR45138:SF9">
    <property type="entry name" value="DIGUANYLATE CYCLASE DGCM-RELATED"/>
    <property type="match status" value="1"/>
</dbReference>
<gene>
    <name evidence="6" type="ORF">HF896_13380</name>
</gene>
<reference evidence="6 7" key="1">
    <citation type="submission" date="2020-05" db="EMBL/GenBank/DDBJ databases">
        <title>Complete genome sequence of Alicycliphilus denitrificans DP3.</title>
        <authorList>
            <person name="Chen X."/>
        </authorList>
    </citation>
    <scope>NUCLEOTIDE SEQUENCE [LARGE SCALE GENOMIC DNA]</scope>
    <source>
        <strain evidence="6 7">DP3</strain>
    </source>
</reference>
<dbReference type="GO" id="GO:0052621">
    <property type="term" value="F:diguanylate cyclase activity"/>
    <property type="evidence" value="ECO:0007669"/>
    <property type="project" value="UniProtKB-EC"/>
</dbReference>
<evidence type="ECO:0000313" key="7">
    <source>
        <dbReference type="Proteomes" id="UP000500755"/>
    </source>
</evidence>
<keyword evidence="3" id="KW-1133">Transmembrane helix</keyword>
<comment type="catalytic activity">
    <reaction evidence="2">
        <text>2 GTP = 3',3'-c-di-GMP + 2 diphosphate</text>
        <dbReference type="Rhea" id="RHEA:24898"/>
        <dbReference type="ChEBI" id="CHEBI:33019"/>
        <dbReference type="ChEBI" id="CHEBI:37565"/>
        <dbReference type="ChEBI" id="CHEBI:58805"/>
        <dbReference type="EC" id="2.7.7.65"/>
    </reaction>
</comment>
<keyword evidence="4" id="KW-0732">Signal</keyword>
<dbReference type="Proteomes" id="UP000500755">
    <property type="component" value="Chromosome"/>
</dbReference>
<dbReference type="InterPro" id="IPR043128">
    <property type="entry name" value="Rev_trsase/Diguanyl_cyclase"/>
</dbReference>
<sequence length="349" mass="37875">MTVMAALLMLCCIAAMQLVAAAGLTKAGPVHWLSLVSAAGLVVVYVLIRSGYSQRWEDPALTLFQISSSILCTAVAYVIMGAARGIVLPILAVILFFGMFGLTPRQMLAVLFYGSMVFGIALAIAQWSPEYGGQPLALTVAYMVMIIVVLISCTFLNLRVLAARKKRNELTQAVASEHERAIRDEFTGLYNRRFMLEVMHIEGARAQRSQQPLLVAQLDLDHFKVINDTHGHAVGDQALCAFVRTVTECIRPTDTLARWGGEEFVLLMANTTVENGERLLERVRAAVQASPVVLASGAAIHLTVSVGAARLQAPQEMPVGLLRRADAALYAAKAQGRNRVAWADDLIEA</sequence>
<feature type="signal peptide" evidence="4">
    <location>
        <begin position="1"/>
        <end position="20"/>
    </location>
</feature>
<dbReference type="Pfam" id="PF00990">
    <property type="entry name" value="GGDEF"/>
    <property type="match status" value="1"/>
</dbReference>
<dbReference type="GO" id="GO:1902201">
    <property type="term" value="P:negative regulation of bacterial-type flagellum-dependent cell motility"/>
    <property type="evidence" value="ECO:0007669"/>
    <property type="project" value="TreeGrafter"/>
</dbReference>
<feature type="chain" id="PRO_5032679583" description="diguanylate cyclase" evidence="4">
    <location>
        <begin position="21"/>
        <end position="349"/>
    </location>
</feature>
<feature type="transmembrane region" description="Helical" evidence="3">
    <location>
        <begin position="60"/>
        <end position="80"/>
    </location>
</feature>
<feature type="transmembrane region" description="Helical" evidence="3">
    <location>
        <begin position="110"/>
        <end position="128"/>
    </location>
</feature>
<dbReference type="SMART" id="SM00267">
    <property type="entry name" value="GGDEF"/>
    <property type="match status" value="1"/>
</dbReference>
<dbReference type="EMBL" id="CP051298">
    <property type="protein sequence ID" value="QKD46314.1"/>
    <property type="molecule type" value="Genomic_DNA"/>
</dbReference>
<evidence type="ECO:0000256" key="4">
    <source>
        <dbReference type="SAM" id="SignalP"/>
    </source>
</evidence>
<dbReference type="InterPro" id="IPR050469">
    <property type="entry name" value="Diguanylate_Cyclase"/>
</dbReference>
<accession>A0A859A002</accession>
<dbReference type="CDD" id="cd01949">
    <property type="entry name" value="GGDEF"/>
    <property type="match status" value="1"/>
</dbReference>
<evidence type="ECO:0000256" key="2">
    <source>
        <dbReference type="ARBA" id="ARBA00034247"/>
    </source>
</evidence>
<dbReference type="GO" id="GO:0005886">
    <property type="term" value="C:plasma membrane"/>
    <property type="evidence" value="ECO:0007669"/>
    <property type="project" value="TreeGrafter"/>
</dbReference>
<evidence type="ECO:0000313" key="6">
    <source>
        <dbReference type="EMBL" id="QKD46314.1"/>
    </source>
</evidence>
<dbReference type="FunFam" id="3.30.70.270:FF:000001">
    <property type="entry name" value="Diguanylate cyclase domain protein"/>
    <property type="match status" value="1"/>
</dbReference>
<dbReference type="GO" id="GO:0043709">
    <property type="term" value="P:cell adhesion involved in single-species biofilm formation"/>
    <property type="evidence" value="ECO:0007669"/>
    <property type="project" value="TreeGrafter"/>
</dbReference>
<proteinExistence type="predicted"/>
<dbReference type="InterPro" id="IPR029787">
    <property type="entry name" value="Nucleotide_cyclase"/>
</dbReference>
<keyword evidence="3" id="KW-0812">Transmembrane</keyword>
<feature type="transmembrane region" description="Helical" evidence="3">
    <location>
        <begin position="31"/>
        <end position="48"/>
    </location>
</feature>
<evidence type="ECO:0000259" key="5">
    <source>
        <dbReference type="PROSITE" id="PS50887"/>
    </source>
</evidence>